<feature type="domain" description="Protein kinase" evidence="20">
    <location>
        <begin position="347"/>
        <end position="611"/>
    </location>
</feature>
<organism evidence="22 23">
    <name type="scientific">Eleusine coracana subsp. coracana</name>
    <dbReference type="NCBI Taxonomy" id="191504"/>
    <lineage>
        <taxon>Eukaryota</taxon>
        <taxon>Viridiplantae</taxon>
        <taxon>Streptophyta</taxon>
        <taxon>Embryophyta</taxon>
        <taxon>Tracheophyta</taxon>
        <taxon>Spermatophyta</taxon>
        <taxon>Magnoliopsida</taxon>
        <taxon>Liliopsida</taxon>
        <taxon>Poales</taxon>
        <taxon>Poaceae</taxon>
        <taxon>PACMAD clade</taxon>
        <taxon>Chloridoideae</taxon>
        <taxon>Cynodonteae</taxon>
        <taxon>Eleusininae</taxon>
        <taxon>Eleusine</taxon>
    </lineage>
</organism>
<dbReference type="InterPro" id="IPR038408">
    <property type="entry name" value="GNK2_sf"/>
</dbReference>
<keyword evidence="8" id="KW-0677">Repeat</keyword>
<feature type="chain" id="PRO_5043674785" evidence="19">
    <location>
        <begin position="24"/>
        <end position="691"/>
    </location>
</feature>
<keyword evidence="6 18" id="KW-0812">Transmembrane</keyword>
<dbReference type="CDD" id="cd14066">
    <property type="entry name" value="STKc_IRAK"/>
    <property type="match status" value="1"/>
</dbReference>
<evidence type="ECO:0000256" key="4">
    <source>
        <dbReference type="ARBA" id="ARBA00022475"/>
    </source>
</evidence>
<keyword evidence="7 19" id="KW-0732">Signal</keyword>
<dbReference type="PROSITE" id="PS51473">
    <property type="entry name" value="GNK2"/>
    <property type="match status" value="2"/>
</dbReference>
<evidence type="ECO:0000259" key="20">
    <source>
        <dbReference type="PROSITE" id="PS50011"/>
    </source>
</evidence>
<keyword evidence="23" id="KW-1185">Reference proteome</keyword>
<keyword evidence="11 16" id="KW-0067">ATP-binding</keyword>
<evidence type="ECO:0000256" key="3">
    <source>
        <dbReference type="ARBA" id="ARBA00010217"/>
    </source>
</evidence>
<feature type="signal peptide" evidence="19">
    <location>
        <begin position="1"/>
        <end position="23"/>
    </location>
</feature>
<dbReference type="FunFam" id="1.10.510.10:FF:000240">
    <property type="entry name" value="Lectin-domain containing receptor kinase A4.3"/>
    <property type="match status" value="1"/>
</dbReference>
<protein>
    <submittedName>
        <fullName evidence="22">Uncharacterized protein</fullName>
    </submittedName>
</protein>
<keyword evidence="12 18" id="KW-1133">Transmembrane helix</keyword>
<proteinExistence type="inferred from homology"/>
<reference evidence="22" key="2">
    <citation type="submission" date="2021-12" db="EMBL/GenBank/DDBJ databases">
        <title>Resequencing data analysis of finger millet.</title>
        <authorList>
            <person name="Hatakeyama M."/>
            <person name="Aluri S."/>
            <person name="Balachadran M.T."/>
            <person name="Sivarajan S.R."/>
            <person name="Poveda L."/>
            <person name="Shimizu-Inatsugi R."/>
            <person name="Schlapbach R."/>
            <person name="Sreeman S.M."/>
            <person name="Shimizu K.K."/>
        </authorList>
    </citation>
    <scope>NUCLEOTIDE SEQUENCE</scope>
</reference>
<evidence type="ECO:0000256" key="18">
    <source>
        <dbReference type="SAM" id="Phobius"/>
    </source>
</evidence>
<evidence type="ECO:0000313" key="23">
    <source>
        <dbReference type="Proteomes" id="UP001054889"/>
    </source>
</evidence>
<dbReference type="CDD" id="cd23509">
    <property type="entry name" value="Gnk2-like"/>
    <property type="match status" value="2"/>
</dbReference>
<evidence type="ECO:0000256" key="8">
    <source>
        <dbReference type="ARBA" id="ARBA00022737"/>
    </source>
</evidence>
<evidence type="ECO:0000256" key="16">
    <source>
        <dbReference type="PROSITE-ProRule" id="PRU10141"/>
    </source>
</evidence>
<evidence type="ECO:0000256" key="7">
    <source>
        <dbReference type="ARBA" id="ARBA00022729"/>
    </source>
</evidence>
<feature type="transmembrane region" description="Helical" evidence="18">
    <location>
        <begin position="264"/>
        <end position="285"/>
    </location>
</feature>
<dbReference type="GO" id="GO:0005886">
    <property type="term" value="C:plasma membrane"/>
    <property type="evidence" value="ECO:0007669"/>
    <property type="project" value="UniProtKB-SubCell"/>
</dbReference>
<sequence>MASSRRLVIVYVIASLICRTAVAEDDTILRPYGPSCSRTNNYTPSSQYKKNLDELLAALPVEAGANGWFYKGIAGAGADQVFGLIMCFADSSGSRCQDCLRRASAGITSSVCPGSRNVSALYDACVLRYADASFFSVANTDVVWNVSVTGGSSLIYSSVDMLAWSGLMNRLAQRAADSPLLLADGSAPFTSSAEDMYGLAQCTRDLTPGQCESCLNRYADLLPLPDRFPTKTSGSAIKGYSCYVRYNIGAFDITLPPRKSPPPLGLLVIGLLVGSISILVSLGFSTCLRLRRQRKQAANKLLQESRQQELEEGNLFNDEPEMEHEFEKGTGPKRFRYGELAIATDNFSDKRKLGEGGFGSVYRGFLTEMSLEVAIKRVSKSSKQGKKEYASEVRIISRLRHRNLVQLIGWCHGSGELLLVYELMPNGSLDKHLHNSTMVRSGDHALPMPWPRRHEIILGIASAILYLHQEWEQCVVHRDIKPSNVMLDATFTAKLGDFGLARLIDEGRQSHTTGVAGTFGYMDPECMASGRASVESDVYSFGVLLLEIACGRRPAVRVGEDDFIHLVQWVWDAYSGGSVLDAADMRLDGDLDGREVACTMLVGLWCAHPDHGLRPTIRQSVNVLRFEAPPPSLPARMPVATYGPPASCSSNAASLTAEGTAGGGGTGTWRSTATEMLSQSSPVKELCILRV</sequence>
<comment type="subcellular location">
    <subcellularLocation>
        <location evidence="1">Cell membrane</location>
        <topology evidence="1">Single-pass type I membrane protein</topology>
    </subcellularLocation>
</comment>
<dbReference type="GO" id="GO:0004672">
    <property type="term" value="F:protein kinase activity"/>
    <property type="evidence" value="ECO:0007669"/>
    <property type="project" value="InterPro"/>
</dbReference>
<evidence type="ECO:0000256" key="13">
    <source>
        <dbReference type="ARBA" id="ARBA00023136"/>
    </source>
</evidence>
<dbReference type="EMBL" id="BQKI01000088">
    <property type="protein sequence ID" value="GJN35460.1"/>
    <property type="molecule type" value="Genomic_DNA"/>
</dbReference>
<dbReference type="Pfam" id="PF00069">
    <property type="entry name" value="Pkinase"/>
    <property type="match status" value="1"/>
</dbReference>
<dbReference type="InterPro" id="IPR017441">
    <property type="entry name" value="Protein_kinase_ATP_BS"/>
</dbReference>
<keyword evidence="10" id="KW-0418">Kinase</keyword>
<name>A0AAV5FM15_ELECO</name>
<dbReference type="PROSITE" id="PS50011">
    <property type="entry name" value="PROTEIN_KINASE_DOM"/>
    <property type="match status" value="1"/>
</dbReference>
<evidence type="ECO:0000256" key="9">
    <source>
        <dbReference type="ARBA" id="ARBA00022741"/>
    </source>
</evidence>
<dbReference type="InterPro" id="IPR050528">
    <property type="entry name" value="L-type_Lectin-RKs"/>
</dbReference>
<dbReference type="AlphaFoldDB" id="A0AAV5FM15"/>
<evidence type="ECO:0000256" key="17">
    <source>
        <dbReference type="SAM" id="MobiDB-lite"/>
    </source>
</evidence>
<comment type="similarity">
    <text evidence="2">In the N-terminal section; belongs to the leguminous lectin family.</text>
</comment>
<feature type="region of interest" description="Disordered" evidence="17">
    <location>
        <begin position="653"/>
        <end position="676"/>
    </location>
</feature>
<comment type="caution">
    <text evidence="22">The sequence shown here is derived from an EMBL/GenBank/DDBJ whole genome shotgun (WGS) entry which is preliminary data.</text>
</comment>
<keyword evidence="15" id="KW-0325">Glycoprotein</keyword>
<dbReference type="GO" id="GO:0002229">
    <property type="term" value="P:defense response to oomycetes"/>
    <property type="evidence" value="ECO:0007669"/>
    <property type="project" value="UniProtKB-ARBA"/>
</dbReference>
<evidence type="ECO:0000259" key="21">
    <source>
        <dbReference type="PROSITE" id="PS51473"/>
    </source>
</evidence>
<evidence type="ECO:0000256" key="1">
    <source>
        <dbReference type="ARBA" id="ARBA00004251"/>
    </source>
</evidence>
<evidence type="ECO:0000256" key="6">
    <source>
        <dbReference type="ARBA" id="ARBA00022692"/>
    </source>
</evidence>
<dbReference type="SUPFAM" id="SSF56112">
    <property type="entry name" value="Protein kinase-like (PK-like)"/>
    <property type="match status" value="1"/>
</dbReference>
<keyword evidence="13 18" id="KW-0472">Membrane</keyword>
<accession>A0AAV5FM15</accession>
<evidence type="ECO:0000256" key="15">
    <source>
        <dbReference type="ARBA" id="ARBA00023180"/>
    </source>
</evidence>
<dbReference type="Gene3D" id="3.30.200.20">
    <property type="entry name" value="Phosphorylase Kinase, domain 1"/>
    <property type="match status" value="1"/>
</dbReference>
<evidence type="ECO:0000256" key="11">
    <source>
        <dbReference type="ARBA" id="ARBA00022840"/>
    </source>
</evidence>
<dbReference type="PROSITE" id="PS00107">
    <property type="entry name" value="PROTEIN_KINASE_ATP"/>
    <property type="match status" value="1"/>
</dbReference>
<comment type="similarity">
    <text evidence="3">In the C-terminal section; belongs to the protein kinase superfamily. Ser/Thr protein kinase family.</text>
</comment>
<evidence type="ECO:0000313" key="22">
    <source>
        <dbReference type="EMBL" id="GJN35460.1"/>
    </source>
</evidence>
<evidence type="ECO:0000256" key="12">
    <source>
        <dbReference type="ARBA" id="ARBA00022989"/>
    </source>
</evidence>
<dbReference type="Gene3D" id="1.10.510.10">
    <property type="entry name" value="Transferase(Phosphotransferase) domain 1"/>
    <property type="match status" value="1"/>
</dbReference>
<evidence type="ECO:0000256" key="10">
    <source>
        <dbReference type="ARBA" id="ARBA00022777"/>
    </source>
</evidence>
<keyword evidence="14" id="KW-0675">Receptor</keyword>
<evidence type="ECO:0000256" key="19">
    <source>
        <dbReference type="SAM" id="SignalP"/>
    </source>
</evidence>
<evidence type="ECO:0000256" key="14">
    <source>
        <dbReference type="ARBA" id="ARBA00023170"/>
    </source>
</evidence>
<dbReference type="SMART" id="SM00220">
    <property type="entry name" value="S_TKc"/>
    <property type="match status" value="1"/>
</dbReference>
<dbReference type="Gene3D" id="3.30.430.20">
    <property type="entry name" value="Gnk2 domain, C-X8-C-X2-C motif"/>
    <property type="match status" value="2"/>
</dbReference>
<feature type="binding site" evidence="16">
    <location>
        <position position="376"/>
    </location>
    <ligand>
        <name>ATP</name>
        <dbReference type="ChEBI" id="CHEBI:30616"/>
    </ligand>
</feature>
<dbReference type="GO" id="GO:0005524">
    <property type="term" value="F:ATP binding"/>
    <property type="evidence" value="ECO:0007669"/>
    <property type="project" value="UniProtKB-UniRule"/>
</dbReference>
<dbReference type="InterPro" id="IPR008271">
    <property type="entry name" value="Ser/Thr_kinase_AS"/>
</dbReference>
<keyword evidence="4" id="KW-1003">Cell membrane</keyword>
<feature type="domain" description="Gnk2-homologous" evidence="21">
    <location>
        <begin position="30"/>
        <end position="134"/>
    </location>
</feature>
<keyword evidence="5" id="KW-0808">Transferase</keyword>
<feature type="domain" description="Gnk2-homologous" evidence="21">
    <location>
        <begin position="142"/>
        <end position="251"/>
    </location>
</feature>
<dbReference type="Proteomes" id="UP001054889">
    <property type="component" value="Unassembled WGS sequence"/>
</dbReference>
<keyword evidence="9 16" id="KW-0547">Nucleotide-binding</keyword>
<dbReference type="FunFam" id="3.30.200.20:FF:000168">
    <property type="entry name" value="L-type lectin-domain containing receptor kinase IX.1"/>
    <property type="match status" value="1"/>
</dbReference>
<dbReference type="PANTHER" id="PTHR27007">
    <property type="match status" value="1"/>
</dbReference>
<dbReference type="InterPro" id="IPR011009">
    <property type="entry name" value="Kinase-like_dom_sf"/>
</dbReference>
<dbReference type="InterPro" id="IPR000719">
    <property type="entry name" value="Prot_kinase_dom"/>
</dbReference>
<dbReference type="InterPro" id="IPR002902">
    <property type="entry name" value="GNK2"/>
</dbReference>
<dbReference type="PROSITE" id="PS00108">
    <property type="entry name" value="PROTEIN_KINASE_ST"/>
    <property type="match status" value="1"/>
</dbReference>
<evidence type="ECO:0000256" key="5">
    <source>
        <dbReference type="ARBA" id="ARBA00022679"/>
    </source>
</evidence>
<reference evidence="22" key="1">
    <citation type="journal article" date="2018" name="DNA Res.">
        <title>Multiple hybrid de novo genome assembly of finger millet, an orphan allotetraploid crop.</title>
        <authorList>
            <person name="Hatakeyama M."/>
            <person name="Aluri S."/>
            <person name="Balachadran M.T."/>
            <person name="Sivarajan S.R."/>
            <person name="Patrignani A."/>
            <person name="Gruter S."/>
            <person name="Poveda L."/>
            <person name="Shimizu-Inatsugi R."/>
            <person name="Baeten J."/>
            <person name="Francoijs K.J."/>
            <person name="Nataraja K.N."/>
            <person name="Reddy Y.A.N."/>
            <person name="Phadnis S."/>
            <person name="Ravikumar R.L."/>
            <person name="Schlapbach R."/>
            <person name="Sreeman S.M."/>
            <person name="Shimizu K.K."/>
        </authorList>
    </citation>
    <scope>NUCLEOTIDE SEQUENCE</scope>
</reference>
<gene>
    <name evidence="22" type="primary">gb24240</name>
    <name evidence="22" type="ORF">PR202_gb24240</name>
</gene>
<evidence type="ECO:0000256" key="2">
    <source>
        <dbReference type="ARBA" id="ARBA00008536"/>
    </source>
</evidence>
<dbReference type="Pfam" id="PF01657">
    <property type="entry name" value="Stress-antifung"/>
    <property type="match status" value="2"/>
</dbReference>